<dbReference type="PANTHER" id="PTHR38733">
    <property type="entry name" value="PROTEIN MCRC"/>
    <property type="match status" value="1"/>
</dbReference>
<gene>
    <name evidence="1" type="primary">mcrC</name>
    <name evidence="1" type="ORF">AVENP_1309</name>
</gene>
<evidence type="ECO:0000313" key="2">
    <source>
        <dbReference type="Proteomes" id="UP000503482"/>
    </source>
</evidence>
<organism evidence="1 2">
    <name type="scientific">Arcobacter venerupis</name>
    <dbReference type="NCBI Taxonomy" id="1054033"/>
    <lineage>
        <taxon>Bacteria</taxon>
        <taxon>Pseudomonadati</taxon>
        <taxon>Campylobacterota</taxon>
        <taxon>Epsilonproteobacteria</taxon>
        <taxon>Campylobacterales</taxon>
        <taxon>Arcobacteraceae</taxon>
        <taxon>Arcobacter</taxon>
    </lineage>
</organism>
<protein>
    <submittedName>
        <fullName evidence="1">Type IV methyl-directed restriction system, component McrC</fullName>
    </submittedName>
</protein>
<keyword evidence="2" id="KW-1185">Reference proteome</keyword>
<evidence type="ECO:0000313" key="1">
    <source>
        <dbReference type="EMBL" id="QKF66863.1"/>
    </source>
</evidence>
<dbReference type="AlphaFoldDB" id="A0AAE7E344"/>
<dbReference type="REBASE" id="386541">
    <property type="entry name" value="Ave26156McrBCP"/>
</dbReference>
<dbReference type="EMBL" id="CP053840">
    <property type="protein sequence ID" value="QKF66863.1"/>
    <property type="molecule type" value="Genomic_DNA"/>
</dbReference>
<name>A0AAE7E344_9BACT</name>
<dbReference type="PANTHER" id="PTHR38733:SF1">
    <property type="entry name" value="TYPE IV METHYL-DIRECTED RESTRICTION ENZYME ECOKMCRBC"/>
    <property type="match status" value="1"/>
</dbReference>
<accession>A0AAE7E344</accession>
<dbReference type="Proteomes" id="UP000503482">
    <property type="component" value="Chromosome"/>
</dbReference>
<proteinExistence type="predicted"/>
<dbReference type="RefSeq" id="WP_128358767.1">
    <property type="nucleotide sequence ID" value="NZ_CP053840.1"/>
</dbReference>
<reference evidence="1 2" key="1">
    <citation type="submission" date="2020-05" db="EMBL/GenBank/DDBJ databases">
        <title>Complete genome sequencing of Campylobacter and Arcobacter type strains.</title>
        <authorList>
            <person name="Miller W.G."/>
            <person name="Yee E."/>
        </authorList>
    </citation>
    <scope>NUCLEOTIDE SEQUENCE [LARGE SCALE GENOMIC DNA]</scope>
    <source>
        <strain evidence="1 2">LMG 26156</strain>
    </source>
</reference>
<dbReference type="Pfam" id="PF10117">
    <property type="entry name" value="McrBC"/>
    <property type="match status" value="1"/>
</dbReference>
<dbReference type="InterPro" id="IPR019292">
    <property type="entry name" value="McrC"/>
</dbReference>
<dbReference type="KEGG" id="avp:AVENP_1309"/>
<sequence length="388" mass="46548">MPNIIYEYEEIKEENYKDLKTHIIENLSLHKYFKLDWKTLNARQYCGILNFDKQDFYILPKIANRNDEQEDEQNLNIFIYMLMYAYNINLSNEQIASCQNQEHSILEVFVQMFASNLLNELKKGIYKEYITQQDNLPVLKGKYLINENLKYNFTKNKIYCEYDEFSPNNSLNQFFLYAIKYLQKFVKDKKLLKQCELIFDEVEYKSVDINKLDRIHFNRLNQRFRTSFEIAILLLKQSIPLFSQDKKSFAFLFDMNILFEKFIARLVKELDDNAKIQNQDNFNDLTLKPDIILKKQIIDTKYKKIKSIEDIKQSDKLQVFAYGVNYGVDNVMLLYPRHLDSLNKTLILGKEEYKKINLRIVCIDLDFNGNNYKDYINEIRKRVEILNG</sequence>